<evidence type="ECO:0000256" key="3">
    <source>
        <dbReference type="SAM" id="MobiDB-lite"/>
    </source>
</evidence>
<name>A0A4S4M8R0_9AGAM</name>
<dbReference type="OrthoDB" id="5382468at2759"/>
<dbReference type="PANTHER" id="PTHR19965:SF82">
    <property type="entry name" value="THO COMPLEX SUBUNIT 4"/>
    <property type="match status" value="1"/>
</dbReference>
<dbReference type="Pfam" id="PF13865">
    <property type="entry name" value="FoP_duplication"/>
    <property type="match status" value="1"/>
</dbReference>
<dbReference type="GO" id="GO:0005634">
    <property type="term" value="C:nucleus"/>
    <property type="evidence" value="ECO:0007669"/>
    <property type="project" value="TreeGrafter"/>
</dbReference>
<dbReference type="SUPFAM" id="SSF54928">
    <property type="entry name" value="RNA-binding domain, RBD"/>
    <property type="match status" value="1"/>
</dbReference>
<comment type="caution">
    <text evidence="5">The sequence shown here is derived from an EMBL/GenBank/DDBJ whole genome shotgun (WGS) entry which is preliminary data.</text>
</comment>
<sequence>MAPFRTRRSFPPRTSDDGAWVHDKAPGAAAVVVPTAPAAGVNNKLVVSNLHYEVTQKDLSAIFGQIGTLIREPLIRYDRSGRSSGVAIITFETPAEATRAKNQFNGVLAKGQPIEIDYDNEPPRHHRRSAGAPSSLINRIQKAPLIERLGRAESQAKQSLAKTARGGAGTRARGRGRGSAIGVRQKPQAKTAAELDKELDAFMGDGPGSNDGGGASKEAQSVPAASADNDVEMA</sequence>
<accession>A0A4S4M8R0</accession>
<dbReference type="AlphaFoldDB" id="A0A4S4M8R0"/>
<dbReference type="EMBL" id="SGPL01000050">
    <property type="protein sequence ID" value="THH19280.1"/>
    <property type="molecule type" value="Genomic_DNA"/>
</dbReference>
<protein>
    <recommendedName>
        <fullName evidence="4">RRM domain-containing protein</fullName>
    </recommendedName>
</protein>
<proteinExistence type="predicted"/>
<feature type="domain" description="RRM" evidence="4">
    <location>
        <begin position="43"/>
        <end position="121"/>
    </location>
</feature>
<gene>
    <name evidence="5" type="ORF">EW146_g1862</name>
</gene>
<dbReference type="InterPro" id="IPR025715">
    <property type="entry name" value="FoP_C"/>
</dbReference>
<dbReference type="SMART" id="SM01218">
    <property type="entry name" value="FoP_duplication"/>
    <property type="match status" value="1"/>
</dbReference>
<evidence type="ECO:0000259" key="4">
    <source>
        <dbReference type="PROSITE" id="PS50102"/>
    </source>
</evidence>
<dbReference type="SMART" id="SM00360">
    <property type="entry name" value="RRM"/>
    <property type="match status" value="1"/>
</dbReference>
<keyword evidence="6" id="KW-1185">Reference proteome</keyword>
<keyword evidence="1 2" id="KW-0694">RNA-binding</keyword>
<dbReference type="InterPro" id="IPR000504">
    <property type="entry name" value="RRM_dom"/>
</dbReference>
<evidence type="ECO:0000256" key="1">
    <source>
        <dbReference type="ARBA" id="ARBA00022884"/>
    </source>
</evidence>
<dbReference type="PROSITE" id="PS50102">
    <property type="entry name" value="RRM"/>
    <property type="match status" value="1"/>
</dbReference>
<dbReference type="InterPro" id="IPR051229">
    <property type="entry name" value="ALYREF_mRNA_export"/>
</dbReference>
<dbReference type="Proteomes" id="UP000310158">
    <property type="component" value="Unassembled WGS sequence"/>
</dbReference>
<feature type="compositionally biased region" description="Gly residues" evidence="3">
    <location>
        <begin position="205"/>
        <end position="215"/>
    </location>
</feature>
<reference evidence="5 6" key="1">
    <citation type="submission" date="2019-02" db="EMBL/GenBank/DDBJ databases">
        <title>Genome sequencing of the rare red list fungi Bondarzewia mesenterica.</title>
        <authorList>
            <person name="Buettner E."/>
            <person name="Kellner H."/>
        </authorList>
    </citation>
    <scope>NUCLEOTIDE SEQUENCE [LARGE SCALE GENOMIC DNA]</scope>
    <source>
        <strain evidence="5 6">DSM 108281</strain>
    </source>
</reference>
<evidence type="ECO:0000313" key="5">
    <source>
        <dbReference type="EMBL" id="THH19280.1"/>
    </source>
</evidence>
<dbReference type="InterPro" id="IPR035979">
    <property type="entry name" value="RBD_domain_sf"/>
</dbReference>
<dbReference type="PANTHER" id="PTHR19965">
    <property type="entry name" value="RNA AND EXPORT FACTOR BINDING PROTEIN"/>
    <property type="match status" value="1"/>
</dbReference>
<dbReference type="InterPro" id="IPR012677">
    <property type="entry name" value="Nucleotide-bd_a/b_plait_sf"/>
</dbReference>
<dbReference type="Gene3D" id="3.30.70.330">
    <property type="match status" value="1"/>
</dbReference>
<dbReference type="Pfam" id="PF00076">
    <property type="entry name" value="RRM_1"/>
    <property type="match status" value="1"/>
</dbReference>
<evidence type="ECO:0000313" key="6">
    <source>
        <dbReference type="Proteomes" id="UP000310158"/>
    </source>
</evidence>
<evidence type="ECO:0000256" key="2">
    <source>
        <dbReference type="PROSITE-ProRule" id="PRU00176"/>
    </source>
</evidence>
<dbReference type="GO" id="GO:0003729">
    <property type="term" value="F:mRNA binding"/>
    <property type="evidence" value="ECO:0007669"/>
    <property type="project" value="TreeGrafter"/>
</dbReference>
<feature type="region of interest" description="Disordered" evidence="3">
    <location>
        <begin position="152"/>
        <end position="234"/>
    </location>
</feature>
<dbReference type="CDD" id="cd12418">
    <property type="entry name" value="RRM_Aly_REF_like"/>
    <property type="match status" value="1"/>
</dbReference>
<organism evidence="5 6">
    <name type="scientific">Bondarzewia mesenterica</name>
    <dbReference type="NCBI Taxonomy" id="1095465"/>
    <lineage>
        <taxon>Eukaryota</taxon>
        <taxon>Fungi</taxon>
        <taxon>Dikarya</taxon>
        <taxon>Basidiomycota</taxon>
        <taxon>Agaricomycotina</taxon>
        <taxon>Agaricomycetes</taxon>
        <taxon>Russulales</taxon>
        <taxon>Bondarzewiaceae</taxon>
        <taxon>Bondarzewia</taxon>
    </lineage>
</organism>